<gene>
    <name evidence="2" type="ORF">K529_013035</name>
</gene>
<evidence type="ECO:0000313" key="2">
    <source>
        <dbReference type="EMBL" id="ANP41697.1"/>
    </source>
</evidence>
<dbReference type="KEGG" id="rmb:K529_013035"/>
<sequence>MKIRAGSARISLAELVFERGAPVIIGLTGTKAMPHAIRRREATMTEPARGPWRASHSLRDLDVA</sequence>
<protein>
    <submittedName>
        <fullName evidence="2">Uncharacterized protein</fullName>
    </submittedName>
</protein>
<evidence type="ECO:0000313" key="3">
    <source>
        <dbReference type="Proteomes" id="UP000013243"/>
    </source>
</evidence>
<evidence type="ECO:0000256" key="1">
    <source>
        <dbReference type="SAM" id="MobiDB-lite"/>
    </source>
</evidence>
<dbReference type="Proteomes" id="UP000013243">
    <property type="component" value="Chromosome"/>
</dbReference>
<dbReference type="STRING" id="1265309.K529_013035"/>
<dbReference type="EMBL" id="CP015230">
    <property type="protein sequence ID" value="ANP41697.1"/>
    <property type="molecule type" value="Genomic_DNA"/>
</dbReference>
<name>A0A1B1A5A6_9RHOB</name>
<organism evidence="2 3">
    <name type="scientific">Tritonibacter mobilis F1926</name>
    <dbReference type="NCBI Taxonomy" id="1265309"/>
    <lineage>
        <taxon>Bacteria</taxon>
        <taxon>Pseudomonadati</taxon>
        <taxon>Pseudomonadota</taxon>
        <taxon>Alphaproteobacteria</taxon>
        <taxon>Rhodobacterales</taxon>
        <taxon>Paracoccaceae</taxon>
        <taxon>Tritonibacter</taxon>
    </lineage>
</organism>
<dbReference type="AlphaFoldDB" id="A0A1B1A5A6"/>
<reference evidence="2 3" key="1">
    <citation type="journal article" date="2016" name="ISME J.">
        <title>Global occurrence and heterogeneity of the Roseobacter-clade species Ruegeria mobilis.</title>
        <authorList>
            <person name="Sonnenschein E."/>
            <person name="Gram L."/>
        </authorList>
    </citation>
    <scope>NUCLEOTIDE SEQUENCE [LARGE SCALE GENOMIC DNA]</scope>
    <source>
        <strain evidence="2 3">F1926</strain>
    </source>
</reference>
<accession>A0A1B1A5A6</accession>
<feature type="region of interest" description="Disordered" evidence="1">
    <location>
        <begin position="43"/>
        <end position="64"/>
    </location>
</feature>
<proteinExistence type="predicted"/>